<feature type="domain" description="Integrase catalytic" evidence="1">
    <location>
        <begin position="45"/>
        <end position="153"/>
    </location>
</feature>
<dbReference type="Proteomes" id="UP001279734">
    <property type="component" value="Unassembled WGS sequence"/>
</dbReference>
<dbReference type="PANTHER" id="PTHR48475:SF2">
    <property type="entry name" value="RIBONUCLEASE H"/>
    <property type="match status" value="1"/>
</dbReference>
<dbReference type="InterPro" id="IPR012337">
    <property type="entry name" value="RNaseH-like_sf"/>
</dbReference>
<accession>A0AAD3XXC5</accession>
<dbReference type="EMBL" id="BSYO01000021">
    <property type="protein sequence ID" value="GMH19740.1"/>
    <property type="molecule type" value="Genomic_DNA"/>
</dbReference>
<keyword evidence="3" id="KW-1185">Reference proteome</keyword>
<organism evidence="2 3">
    <name type="scientific">Nepenthes gracilis</name>
    <name type="common">Slender pitcher plant</name>
    <dbReference type="NCBI Taxonomy" id="150966"/>
    <lineage>
        <taxon>Eukaryota</taxon>
        <taxon>Viridiplantae</taxon>
        <taxon>Streptophyta</taxon>
        <taxon>Embryophyta</taxon>
        <taxon>Tracheophyta</taxon>
        <taxon>Spermatophyta</taxon>
        <taxon>Magnoliopsida</taxon>
        <taxon>eudicotyledons</taxon>
        <taxon>Gunneridae</taxon>
        <taxon>Pentapetalae</taxon>
        <taxon>Caryophyllales</taxon>
        <taxon>Nepenthaceae</taxon>
        <taxon>Nepenthes</taxon>
    </lineage>
</organism>
<dbReference type="InterPro" id="IPR001584">
    <property type="entry name" value="Integrase_cat-core"/>
</dbReference>
<dbReference type="PROSITE" id="PS50994">
    <property type="entry name" value="INTEGRASE"/>
    <property type="match status" value="1"/>
</dbReference>
<comment type="caution">
    <text evidence="2">The sequence shown here is derived from an EMBL/GenBank/DDBJ whole genome shotgun (WGS) entry which is preliminary data.</text>
</comment>
<protein>
    <recommendedName>
        <fullName evidence="1">Integrase catalytic domain-containing protein</fullName>
    </recommendedName>
</protein>
<evidence type="ECO:0000259" key="1">
    <source>
        <dbReference type="PROSITE" id="PS50994"/>
    </source>
</evidence>
<name>A0AAD3XXC5_NEPGR</name>
<dbReference type="InterPro" id="IPR036397">
    <property type="entry name" value="RNaseH_sf"/>
</dbReference>
<dbReference type="AlphaFoldDB" id="A0AAD3XXC5"/>
<reference evidence="2" key="1">
    <citation type="submission" date="2023-05" db="EMBL/GenBank/DDBJ databases">
        <title>Nepenthes gracilis genome sequencing.</title>
        <authorList>
            <person name="Fukushima K."/>
        </authorList>
    </citation>
    <scope>NUCLEOTIDE SEQUENCE</scope>
    <source>
        <strain evidence="2">SING2019-196</strain>
    </source>
</reference>
<sequence length="179" mass="20821">MLEVLNMSNMEDSKTGVMEIFEISNWMIPHVRYLSDGILLEDAEVARMVKKAAGWFDIPECIVTDNRTQFTRRRFTKYCINQKIRMMHTLVVYPQCNGQVEVMNYTILHRLKTKLEHAGGSRVDELPSVLWLYRTIPREPRRETPFSLCHGVKAVILVEVGLPSLRVENFDPLNNVEKL</sequence>
<dbReference type="SUPFAM" id="SSF53098">
    <property type="entry name" value="Ribonuclease H-like"/>
    <property type="match status" value="1"/>
</dbReference>
<dbReference type="GO" id="GO:0003676">
    <property type="term" value="F:nucleic acid binding"/>
    <property type="evidence" value="ECO:0007669"/>
    <property type="project" value="InterPro"/>
</dbReference>
<dbReference type="Gene3D" id="3.30.420.10">
    <property type="entry name" value="Ribonuclease H-like superfamily/Ribonuclease H"/>
    <property type="match status" value="1"/>
</dbReference>
<gene>
    <name evidence="2" type="ORF">Nepgr_021581</name>
</gene>
<proteinExistence type="predicted"/>
<dbReference type="GO" id="GO:0015074">
    <property type="term" value="P:DNA integration"/>
    <property type="evidence" value="ECO:0007669"/>
    <property type="project" value="InterPro"/>
</dbReference>
<evidence type="ECO:0000313" key="2">
    <source>
        <dbReference type="EMBL" id="GMH19740.1"/>
    </source>
</evidence>
<dbReference type="PANTHER" id="PTHR48475">
    <property type="entry name" value="RIBONUCLEASE H"/>
    <property type="match status" value="1"/>
</dbReference>
<evidence type="ECO:0000313" key="3">
    <source>
        <dbReference type="Proteomes" id="UP001279734"/>
    </source>
</evidence>